<accession>A0A7L2ACZ5</accession>
<feature type="domain" description="Ig-like" evidence="3">
    <location>
        <begin position="151"/>
        <end position="241"/>
    </location>
</feature>
<dbReference type="SMART" id="SM00409">
    <property type="entry name" value="IG"/>
    <property type="match status" value="7"/>
</dbReference>
<feature type="domain" description="Ig-like" evidence="3">
    <location>
        <begin position="244"/>
        <end position="341"/>
    </location>
</feature>
<dbReference type="GO" id="GO:0030424">
    <property type="term" value="C:axon"/>
    <property type="evidence" value="ECO:0007669"/>
    <property type="project" value="TreeGrafter"/>
</dbReference>
<dbReference type="InterPro" id="IPR003599">
    <property type="entry name" value="Ig_sub"/>
</dbReference>
<feature type="domain" description="Ig-like" evidence="3">
    <location>
        <begin position="538"/>
        <end position="628"/>
    </location>
</feature>
<dbReference type="GO" id="GO:0098632">
    <property type="term" value="F:cell-cell adhesion mediator activity"/>
    <property type="evidence" value="ECO:0007669"/>
    <property type="project" value="TreeGrafter"/>
</dbReference>
<keyword evidence="5" id="KW-1185">Reference proteome</keyword>
<evidence type="ECO:0000313" key="5">
    <source>
        <dbReference type="Proteomes" id="UP000590868"/>
    </source>
</evidence>
<dbReference type="OrthoDB" id="10062932at2759"/>
<evidence type="ECO:0000313" key="4">
    <source>
        <dbReference type="EMBL" id="NXP44926.1"/>
    </source>
</evidence>
<dbReference type="PANTHER" id="PTHR10075:SF100">
    <property type="entry name" value="FASCICLIN-2"/>
    <property type="match status" value="1"/>
</dbReference>
<dbReference type="GO" id="GO:0007156">
    <property type="term" value="P:homophilic cell adhesion via plasma membrane adhesion molecules"/>
    <property type="evidence" value="ECO:0007669"/>
    <property type="project" value="TreeGrafter"/>
</dbReference>
<dbReference type="InterPro" id="IPR007110">
    <property type="entry name" value="Ig-like_dom"/>
</dbReference>
<dbReference type="InterPro" id="IPR013783">
    <property type="entry name" value="Ig-like_fold"/>
</dbReference>
<dbReference type="Pfam" id="PF13927">
    <property type="entry name" value="Ig_3"/>
    <property type="match status" value="3"/>
</dbReference>
<dbReference type="GO" id="GO:0005886">
    <property type="term" value="C:plasma membrane"/>
    <property type="evidence" value="ECO:0007669"/>
    <property type="project" value="TreeGrafter"/>
</dbReference>
<dbReference type="PRINTS" id="PR01832">
    <property type="entry name" value="VEGFRECEPTOR"/>
</dbReference>
<dbReference type="FunFam" id="2.60.40.10:FF:000621">
    <property type="entry name" value="Immunoglobulin superfamily member 10"/>
    <property type="match status" value="1"/>
</dbReference>
<dbReference type="PROSITE" id="PS50835">
    <property type="entry name" value="IG_LIKE"/>
    <property type="match status" value="6"/>
</dbReference>
<dbReference type="Proteomes" id="UP000590868">
    <property type="component" value="Unassembled WGS sequence"/>
</dbReference>
<feature type="non-terminal residue" evidence="4">
    <location>
        <position position="633"/>
    </location>
</feature>
<dbReference type="AlphaFoldDB" id="A0A7L2ACZ5"/>
<dbReference type="Pfam" id="PF07679">
    <property type="entry name" value="I-set"/>
    <property type="match status" value="3"/>
</dbReference>
<dbReference type="PANTHER" id="PTHR10075">
    <property type="entry name" value="BASIGIN RELATED"/>
    <property type="match status" value="1"/>
</dbReference>
<dbReference type="SUPFAM" id="SSF48726">
    <property type="entry name" value="Immunoglobulin"/>
    <property type="match status" value="7"/>
</dbReference>
<gene>
    <name evidence="4" type="primary">Igsf10_2</name>
    <name evidence="4" type="ORF">HELFUL_R15018</name>
</gene>
<dbReference type="Gene3D" id="2.60.40.10">
    <property type="entry name" value="Immunoglobulins"/>
    <property type="match status" value="7"/>
</dbReference>
<sequence length="633" mass="68893">MGSRIHVYPNGSLVIEALTEKDAGDYLCVARNRNGDDLMWLKVSTAMEPAKIEQNQYSRRLVPYGQDFQVDCKASGSPAPKISWSLPDGTVVNNAMLAEDSGRRPRRYVLFDNGTLYLHKVMEGGDYTCYAQNSLGRDEMKVRITVVMAAPRIKHNYKTYLTVRAGDTASLGCEAAGEPKPKILWLLPSSEVISSSTERLLLHANGSLSVRQAKLPDAGEYTCVARSAGGDARKLYQLDVVAKPPVINGLNANRTVRKVTAVRHSRRHIDCRAEGTPPPQVMWIMPDNILLTAPYHGSRIVVHGNGTLEIRNIRPSDTGDFVCVARNAGGESVLVVQLEVLEMLRRPMFKNPFNEKVTVKPGESTTLNCSVDGNPPPAVSWMLPNGTWVPSGVQSAQFLTGSDGTLTIYSPDRDTAGKYRCAARNTVGYIERLVVLELGRRPNILTRPAGPVQAVSGKPVSLHCLSEGSPRPSTAWTLPGGHVLDRPHISSRYMLLENGTLVIREATVHDRGHYVCRAHNRAGDASLTVPVDVVAFAPRITSRPPRTVHTVPGAAVQLRCAALGVPTPEITWELPDRSVLAAGHHGRAAGTRLLQPPGTLLIPHPRPSDAGVYRCTATNPLGSDFTVTYVHVM</sequence>
<protein>
    <submittedName>
        <fullName evidence="4">IGS10 protein</fullName>
    </submittedName>
</protein>
<evidence type="ECO:0000259" key="3">
    <source>
        <dbReference type="PROSITE" id="PS50835"/>
    </source>
</evidence>
<evidence type="ECO:0000256" key="2">
    <source>
        <dbReference type="ARBA" id="ARBA00023319"/>
    </source>
</evidence>
<dbReference type="GO" id="GO:0007411">
    <property type="term" value="P:axon guidance"/>
    <property type="evidence" value="ECO:0007669"/>
    <property type="project" value="TreeGrafter"/>
</dbReference>
<dbReference type="EMBL" id="VXBZ01001600">
    <property type="protein sequence ID" value="NXP44926.1"/>
    <property type="molecule type" value="Genomic_DNA"/>
</dbReference>
<feature type="non-terminal residue" evidence="4">
    <location>
        <position position="1"/>
    </location>
</feature>
<dbReference type="GO" id="GO:0070593">
    <property type="term" value="P:dendrite self-avoidance"/>
    <property type="evidence" value="ECO:0007669"/>
    <property type="project" value="TreeGrafter"/>
</dbReference>
<proteinExistence type="predicted"/>
<dbReference type="InterPro" id="IPR036179">
    <property type="entry name" value="Ig-like_dom_sf"/>
</dbReference>
<dbReference type="CDD" id="cd00096">
    <property type="entry name" value="Ig"/>
    <property type="match status" value="3"/>
</dbReference>
<feature type="domain" description="Ig-like" evidence="3">
    <location>
        <begin position="442"/>
        <end position="528"/>
    </location>
</feature>
<evidence type="ECO:0000256" key="1">
    <source>
        <dbReference type="ARBA" id="ARBA00023157"/>
    </source>
</evidence>
<dbReference type="FunFam" id="2.60.40.10:FF:000032">
    <property type="entry name" value="palladin isoform X1"/>
    <property type="match status" value="2"/>
</dbReference>
<keyword evidence="1" id="KW-1015">Disulfide bond</keyword>
<comment type="caution">
    <text evidence="4">The sequence shown here is derived from an EMBL/GenBank/DDBJ whole genome shotgun (WGS) entry which is preliminary data.</text>
</comment>
<name>A0A7L2ACZ5_9GRUI</name>
<dbReference type="FunFam" id="2.60.40.10:FF:001377">
    <property type="entry name" value="Matrix remodeling associated 5"/>
    <property type="match status" value="1"/>
</dbReference>
<reference evidence="4 5" key="1">
    <citation type="submission" date="2019-09" db="EMBL/GenBank/DDBJ databases">
        <title>Bird 10,000 Genomes (B10K) Project - Family phase.</title>
        <authorList>
            <person name="Zhang G."/>
        </authorList>
    </citation>
    <scope>NUCLEOTIDE SEQUENCE [LARGE SCALE GENOMIC DNA]</scope>
    <source>
        <strain evidence="4">B10K-DU-001-55</strain>
        <tissue evidence="4">Muscle</tissue>
    </source>
</reference>
<feature type="domain" description="Ig-like" evidence="3">
    <location>
        <begin position="49"/>
        <end position="145"/>
    </location>
</feature>
<keyword evidence="2" id="KW-0393">Immunoglobulin domain</keyword>
<dbReference type="InterPro" id="IPR003598">
    <property type="entry name" value="Ig_sub2"/>
</dbReference>
<dbReference type="InterPro" id="IPR013098">
    <property type="entry name" value="Ig_I-set"/>
</dbReference>
<organism evidence="4 5">
    <name type="scientific">Heliornis fulica</name>
    <name type="common">sungrebe</name>
    <dbReference type="NCBI Taxonomy" id="54369"/>
    <lineage>
        <taxon>Eukaryota</taxon>
        <taxon>Metazoa</taxon>
        <taxon>Chordata</taxon>
        <taxon>Craniata</taxon>
        <taxon>Vertebrata</taxon>
        <taxon>Euteleostomi</taxon>
        <taxon>Archelosauria</taxon>
        <taxon>Archosauria</taxon>
        <taxon>Dinosauria</taxon>
        <taxon>Saurischia</taxon>
        <taxon>Theropoda</taxon>
        <taxon>Coelurosauria</taxon>
        <taxon>Aves</taxon>
        <taxon>Neognathae</taxon>
        <taxon>Neoaves</taxon>
        <taxon>Gruiformes</taxon>
        <taxon>Heliornithidae</taxon>
        <taxon>Heliornis</taxon>
    </lineage>
</organism>
<dbReference type="SMART" id="SM00408">
    <property type="entry name" value="IGc2"/>
    <property type="match status" value="6"/>
</dbReference>
<feature type="domain" description="Ig-like" evidence="3">
    <location>
        <begin position="347"/>
        <end position="437"/>
    </location>
</feature>